<evidence type="ECO:0000256" key="1">
    <source>
        <dbReference type="ARBA" id="ARBA00001946"/>
    </source>
</evidence>
<dbReference type="GO" id="GO:0005737">
    <property type="term" value="C:cytoplasm"/>
    <property type="evidence" value="ECO:0007669"/>
    <property type="project" value="TreeGrafter"/>
</dbReference>
<comment type="similarity">
    <text evidence="2">Belongs to the Nudix hydrolase family.</text>
</comment>
<evidence type="ECO:0000313" key="7">
    <source>
        <dbReference type="EMBL" id="EOL43815.1"/>
    </source>
</evidence>
<evidence type="ECO:0000259" key="6">
    <source>
        <dbReference type="PROSITE" id="PS51462"/>
    </source>
</evidence>
<feature type="domain" description="Nudix hydrolase" evidence="6">
    <location>
        <begin position="3"/>
        <end position="127"/>
    </location>
</feature>
<evidence type="ECO:0000256" key="2">
    <source>
        <dbReference type="ARBA" id="ARBA00005582"/>
    </source>
</evidence>
<dbReference type="AlphaFoldDB" id="R3WPQ6"/>
<evidence type="ECO:0000313" key="8">
    <source>
        <dbReference type="Proteomes" id="UP000013785"/>
    </source>
</evidence>
<evidence type="ECO:0000256" key="5">
    <source>
        <dbReference type="ARBA" id="ARBA00022842"/>
    </source>
</evidence>
<dbReference type="CDD" id="cd18875">
    <property type="entry name" value="NUDIX_Hydrolase"/>
    <property type="match status" value="1"/>
</dbReference>
<reference evidence="7 8" key="1">
    <citation type="submission" date="2013-02" db="EMBL/GenBank/DDBJ databases">
        <title>The Genome Sequence of Enterococcus phoeniculicola BAA-412.</title>
        <authorList>
            <consortium name="The Broad Institute Genome Sequencing Platform"/>
            <consortium name="The Broad Institute Genome Sequencing Center for Infectious Disease"/>
            <person name="Earl A.M."/>
            <person name="Gilmore M.S."/>
            <person name="Lebreton F."/>
            <person name="Walker B."/>
            <person name="Young S.K."/>
            <person name="Zeng Q."/>
            <person name="Gargeya S."/>
            <person name="Fitzgerald M."/>
            <person name="Haas B."/>
            <person name="Abouelleil A."/>
            <person name="Alvarado L."/>
            <person name="Arachchi H.M."/>
            <person name="Berlin A.M."/>
            <person name="Chapman S.B."/>
            <person name="Dewar J."/>
            <person name="Goldberg J."/>
            <person name="Griggs A."/>
            <person name="Gujja S."/>
            <person name="Hansen M."/>
            <person name="Howarth C."/>
            <person name="Imamovic A."/>
            <person name="Larimer J."/>
            <person name="McCowan C."/>
            <person name="Murphy C."/>
            <person name="Neiman D."/>
            <person name="Pearson M."/>
            <person name="Priest M."/>
            <person name="Roberts A."/>
            <person name="Saif S."/>
            <person name="Shea T."/>
            <person name="Sisk P."/>
            <person name="Sykes S."/>
            <person name="Wortman J."/>
            <person name="Nusbaum C."/>
            <person name="Birren B."/>
        </authorList>
    </citation>
    <scope>NUCLEOTIDE SEQUENCE [LARGE SCALE GENOMIC DNA]</scope>
    <source>
        <strain evidence="7 8">ATCC BAA-412</strain>
    </source>
</reference>
<dbReference type="InterPro" id="IPR000086">
    <property type="entry name" value="NUDIX_hydrolase_dom"/>
</dbReference>
<organism evidence="7 8">
    <name type="scientific">Enterococcus phoeniculicola ATCC BAA-412</name>
    <dbReference type="NCBI Taxonomy" id="1158610"/>
    <lineage>
        <taxon>Bacteria</taxon>
        <taxon>Bacillati</taxon>
        <taxon>Bacillota</taxon>
        <taxon>Bacilli</taxon>
        <taxon>Lactobacillales</taxon>
        <taxon>Enterococcaceae</taxon>
        <taxon>Enterococcus</taxon>
    </lineage>
</organism>
<dbReference type="PRINTS" id="PR00502">
    <property type="entry name" value="NUDIXFAMILY"/>
</dbReference>
<dbReference type="OrthoDB" id="9008185at2"/>
<dbReference type="HOGENOM" id="CLU_037162_17_0_9"/>
<dbReference type="EMBL" id="AJAT01000015">
    <property type="protein sequence ID" value="EOL43815.1"/>
    <property type="molecule type" value="Genomic_DNA"/>
</dbReference>
<dbReference type="Proteomes" id="UP000013785">
    <property type="component" value="Unassembled WGS sequence"/>
</dbReference>
<dbReference type="PATRIC" id="fig|1158610.3.peg.1789"/>
<dbReference type="Pfam" id="PF00293">
    <property type="entry name" value="NUDIX"/>
    <property type="match status" value="1"/>
</dbReference>
<dbReference type="InterPro" id="IPR015797">
    <property type="entry name" value="NUDIX_hydrolase-like_dom_sf"/>
</dbReference>
<comment type="cofactor">
    <cofactor evidence="1">
        <name>Mg(2+)</name>
        <dbReference type="ChEBI" id="CHEBI:18420"/>
    </cofactor>
</comment>
<dbReference type="SUPFAM" id="SSF55811">
    <property type="entry name" value="Nudix"/>
    <property type="match status" value="1"/>
</dbReference>
<evidence type="ECO:0000256" key="4">
    <source>
        <dbReference type="ARBA" id="ARBA00022801"/>
    </source>
</evidence>
<dbReference type="eggNOG" id="COG1051">
    <property type="taxonomic scope" value="Bacteria"/>
</dbReference>
<proteinExistence type="inferred from homology"/>
<dbReference type="GO" id="GO:0046872">
    <property type="term" value="F:metal ion binding"/>
    <property type="evidence" value="ECO:0007669"/>
    <property type="project" value="UniProtKB-KW"/>
</dbReference>
<gene>
    <name evidence="7" type="ORF">UC3_01796</name>
</gene>
<keyword evidence="3" id="KW-0479">Metal-binding</keyword>
<comment type="caution">
    <text evidence="7">The sequence shown here is derived from an EMBL/GenBank/DDBJ whole genome shotgun (WGS) entry which is preliminary data.</text>
</comment>
<dbReference type="PANTHER" id="PTHR43758:SF2">
    <property type="entry name" value="OXIDIZED PURINE NUCLEOSIDE TRIPHOSPHATE HYDROLASE"/>
    <property type="match status" value="1"/>
</dbReference>
<dbReference type="InterPro" id="IPR020476">
    <property type="entry name" value="Nudix_hydrolase"/>
</dbReference>
<name>R3WPQ6_9ENTE</name>
<dbReference type="GO" id="GO:0016818">
    <property type="term" value="F:hydrolase activity, acting on acid anhydrides, in phosphorus-containing anhydrides"/>
    <property type="evidence" value="ECO:0007669"/>
    <property type="project" value="TreeGrafter"/>
</dbReference>
<sequence length="149" mass="16864">MEKAIFTNMCMIEDGEGRVLVQERLKKDWPGVTFPGGHVEKGESFVDSVIREVKEETGLTIQQPALCGVKQFQTNTDERYVVFLYKATSYEGIVTNSKEGPVFWVKKSELHTYSLASDFLEMLDVFDDPALSEFFYSTGTDGTRSLLLK</sequence>
<keyword evidence="8" id="KW-1185">Reference proteome</keyword>
<accession>R3WPQ6</accession>
<keyword evidence="4" id="KW-0378">Hydrolase</keyword>
<evidence type="ECO:0000256" key="3">
    <source>
        <dbReference type="ARBA" id="ARBA00022723"/>
    </source>
</evidence>
<dbReference type="PROSITE" id="PS51462">
    <property type="entry name" value="NUDIX"/>
    <property type="match status" value="1"/>
</dbReference>
<dbReference type="RefSeq" id="WP_010768459.1">
    <property type="nucleotide sequence ID" value="NZ_ASWE01000002.1"/>
</dbReference>
<dbReference type="PANTHER" id="PTHR43758">
    <property type="entry name" value="7,8-DIHYDRO-8-OXOGUANINE TRIPHOSPHATASE"/>
    <property type="match status" value="1"/>
</dbReference>
<keyword evidence="5" id="KW-0460">Magnesium</keyword>
<protein>
    <recommendedName>
        <fullName evidence="6">Nudix hydrolase domain-containing protein</fullName>
    </recommendedName>
</protein>
<dbReference type="Gene3D" id="3.90.79.10">
    <property type="entry name" value="Nucleoside Triphosphate Pyrophosphohydrolase"/>
    <property type="match status" value="1"/>
</dbReference>
<dbReference type="STRING" id="154621.RV11_GL002236"/>